<dbReference type="Proteomes" id="UP001163846">
    <property type="component" value="Unassembled WGS sequence"/>
</dbReference>
<feature type="compositionally biased region" description="Basic and acidic residues" evidence="1">
    <location>
        <begin position="342"/>
        <end position="353"/>
    </location>
</feature>
<dbReference type="AlphaFoldDB" id="A0AA38P6V1"/>
<comment type="caution">
    <text evidence="2">The sequence shown here is derived from an EMBL/GenBank/DDBJ whole genome shotgun (WGS) entry which is preliminary data.</text>
</comment>
<evidence type="ECO:0000313" key="2">
    <source>
        <dbReference type="EMBL" id="KAJ3837394.1"/>
    </source>
</evidence>
<accession>A0AA38P6V1</accession>
<reference evidence="2" key="1">
    <citation type="submission" date="2022-08" db="EMBL/GenBank/DDBJ databases">
        <authorList>
            <consortium name="DOE Joint Genome Institute"/>
            <person name="Min B."/>
            <person name="Riley R."/>
            <person name="Sierra-Patev S."/>
            <person name="Naranjo-Ortiz M."/>
            <person name="Looney B."/>
            <person name="Konkel Z."/>
            <person name="Slot J.C."/>
            <person name="Sakamoto Y."/>
            <person name="Steenwyk J.L."/>
            <person name="Rokas A."/>
            <person name="Carro J."/>
            <person name="Camarero S."/>
            <person name="Ferreira P."/>
            <person name="Molpeceres G."/>
            <person name="Ruiz-Duenas F.J."/>
            <person name="Serrano A."/>
            <person name="Henrissat B."/>
            <person name="Drula E."/>
            <person name="Hughes K.W."/>
            <person name="Mata J.L."/>
            <person name="Ishikawa N.K."/>
            <person name="Vargas-Isla R."/>
            <person name="Ushijima S."/>
            <person name="Smith C.A."/>
            <person name="Ahrendt S."/>
            <person name="Andreopoulos W."/>
            <person name="He G."/>
            <person name="Labutti K."/>
            <person name="Lipzen A."/>
            <person name="Ng V."/>
            <person name="Sandor L."/>
            <person name="Barry K."/>
            <person name="Martinez A.T."/>
            <person name="Xiao Y."/>
            <person name="Gibbons J.G."/>
            <person name="Terashima K."/>
            <person name="Hibbett D.S."/>
            <person name="Grigoriev I.V."/>
        </authorList>
    </citation>
    <scope>NUCLEOTIDE SEQUENCE</scope>
    <source>
        <strain evidence="2">TFB9207</strain>
    </source>
</reference>
<feature type="region of interest" description="Disordered" evidence="1">
    <location>
        <begin position="384"/>
        <end position="435"/>
    </location>
</feature>
<sequence length="435" mass="48581">MLKEHSTIDSPIRLSACSSIFSTLHVRTLTSMVATGLEAPIIIAVARALQSKLNLHSTSELYEQATTILDDQNLFNLLEKLSGLNEKAAIRNHTRYLTARAACDATQEKKGALNTFARYKNARKGYHLAFEYQAYVRRNTADELQKALWNKKQKENHSRASKMEITKSLSEDAEIHVDTRKPVTTMAHSSTRASHPTFAETSAVHKRLDSEETETHSLQRGQRRRSAAQYSNYLNRSPSMSVISHPRGTPENPIMYLSADCLPDRIPEGLIYGTVIIDGKSSMGSATAGYGDSQEQVASQISPIEDQDTFEPSQHRIRTSHGHHSVKNEEPERSHVNRGSNRSHDTSDSKDMAEAARVVVTAITTYDDEDHDDKAISIASSFSFDLNDGESNSEGYSDDENNEDRFEVDETEYESCDSEDGETEREEGDDDDLEA</sequence>
<gene>
    <name evidence="2" type="ORF">F5878DRAFT_622507</name>
</gene>
<evidence type="ECO:0000256" key="1">
    <source>
        <dbReference type="SAM" id="MobiDB-lite"/>
    </source>
</evidence>
<feature type="compositionally biased region" description="Basic and acidic residues" evidence="1">
    <location>
        <begin position="326"/>
        <end position="335"/>
    </location>
</feature>
<keyword evidence="3" id="KW-1185">Reference proteome</keyword>
<feature type="compositionally biased region" description="Polar residues" evidence="1">
    <location>
        <begin position="384"/>
        <end position="395"/>
    </location>
</feature>
<feature type="region of interest" description="Disordered" evidence="1">
    <location>
        <begin position="285"/>
        <end position="353"/>
    </location>
</feature>
<protein>
    <submittedName>
        <fullName evidence="2">Uncharacterized protein</fullName>
    </submittedName>
</protein>
<feature type="compositionally biased region" description="Polar residues" evidence="1">
    <location>
        <begin position="293"/>
        <end position="302"/>
    </location>
</feature>
<evidence type="ECO:0000313" key="3">
    <source>
        <dbReference type="Proteomes" id="UP001163846"/>
    </source>
</evidence>
<proteinExistence type="predicted"/>
<dbReference type="EMBL" id="MU806249">
    <property type="protein sequence ID" value="KAJ3837394.1"/>
    <property type="molecule type" value="Genomic_DNA"/>
</dbReference>
<feature type="compositionally biased region" description="Basic residues" evidence="1">
    <location>
        <begin position="315"/>
        <end position="325"/>
    </location>
</feature>
<feature type="region of interest" description="Disordered" evidence="1">
    <location>
        <begin position="207"/>
        <end position="228"/>
    </location>
</feature>
<feature type="compositionally biased region" description="Basic and acidic residues" evidence="1">
    <location>
        <begin position="207"/>
        <end position="217"/>
    </location>
</feature>
<name>A0AA38P6V1_9AGAR</name>
<feature type="compositionally biased region" description="Acidic residues" evidence="1">
    <location>
        <begin position="396"/>
        <end position="435"/>
    </location>
</feature>
<organism evidence="2 3">
    <name type="scientific">Lentinula raphanica</name>
    <dbReference type="NCBI Taxonomy" id="153919"/>
    <lineage>
        <taxon>Eukaryota</taxon>
        <taxon>Fungi</taxon>
        <taxon>Dikarya</taxon>
        <taxon>Basidiomycota</taxon>
        <taxon>Agaricomycotina</taxon>
        <taxon>Agaricomycetes</taxon>
        <taxon>Agaricomycetidae</taxon>
        <taxon>Agaricales</taxon>
        <taxon>Marasmiineae</taxon>
        <taxon>Omphalotaceae</taxon>
        <taxon>Lentinula</taxon>
    </lineage>
</organism>